<dbReference type="SUPFAM" id="SSF47769">
    <property type="entry name" value="SAM/Pointed domain"/>
    <property type="match status" value="1"/>
</dbReference>
<keyword evidence="2" id="KW-0677">Repeat</keyword>
<feature type="region of interest" description="Disordered" evidence="3">
    <location>
        <begin position="366"/>
        <end position="413"/>
    </location>
</feature>
<dbReference type="OrthoDB" id="10251809at2759"/>
<keyword evidence="6" id="KW-1185">Reference proteome</keyword>
<dbReference type="PROSITE" id="PS50105">
    <property type="entry name" value="SAM_DOMAIN"/>
    <property type="match status" value="1"/>
</dbReference>
<dbReference type="InterPro" id="IPR001660">
    <property type="entry name" value="SAM"/>
</dbReference>
<dbReference type="PANTHER" id="PTHR46647">
    <property type="entry name" value="RAB9 EFFECTOR PROTEIN WITH KELCH MOTIFS"/>
    <property type="match status" value="1"/>
</dbReference>
<dbReference type="Pfam" id="PF01344">
    <property type="entry name" value="Kelch_1"/>
    <property type="match status" value="1"/>
</dbReference>
<feature type="region of interest" description="Disordered" evidence="3">
    <location>
        <begin position="323"/>
        <end position="348"/>
    </location>
</feature>
<evidence type="ECO:0000256" key="2">
    <source>
        <dbReference type="ARBA" id="ARBA00022737"/>
    </source>
</evidence>
<evidence type="ECO:0000256" key="3">
    <source>
        <dbReference type="SAM" id="MobiDB-lite"/>
    </source>
</evidence>
<evidence type="ECO:0000256" key="1">
    <source>
        <dbReference type="ARBA" id="ARBA00022441"/>
    </source>
</evidence>
<dbReference type="InterPro" id="IPR013761">
    <property type="entry name" value="SAM/pointed_sf"/>
</dbReference>
<proteinExistence type="predicted"/>
<name>A0A8J4UPJ3_9MYCE</name>
<evidence type="ECO:0000313" key="6">
    <source>
        <dbReference type="Proteomes" id="UP000695562"/>
    </source>
</evidence>
<feature type="compositionally biased region" description="Low complexity" evidence="3">
    <location>
        <begin position="366"/>
        <end position="393"/>
    </location>
</feature>
<dbReference type="EMBL" id="AJWJ01000686">
    <property type="protein sequence ID" value="KAF2069331.1"/>
    <property type="molecule type" value="Genomic_DNA"/>
</dbReference>
<dbReference type="InterPro" id="IPR015915">
    <property type="entry name" value="Kelch-typ_b-propeller"/>
</dbReference>
<dbReference type="SMART" id="SM00612">
    <property type="entry name" value="Kelch"/>
    <property type="match status" value="5"/>
</dbReference>
<evidence type="ECO:0000313" key="5">
    <source>
        <dbReference type="EMBL" id="KAF2069331.1"/>
    </source>
</evidence>
<dbReference type="SMART" id="SM00454">
    <property type="entry name" value="SAM"/>
    <property type="match status" value="1"/>
</dbReference>
<protein>
    <recommendedName>
        <fullName evidence="4">SAM domain-containing protein</fullName>
    </recommendedName>
</protein>
<dbReference type="AlphaFoldDB" id="A0A8J4UPJ3"/>
<dbReference type="PANTHER" id="PTHR46647:SF1">
    <property type="entry name" value="RAB9 EFFECTOR PROTEIN WITH KELCH MOTIFS"/>
    <property type="match status" value="1"/>
</dbReference>
<dbReference type="Proteomes" id="UP000695562">
    <property type="component" value="Unassembled WGS sequence"/>
</dbReference>
<dbReference type="Gene3D" id="1.10.150.50">
    <property type="entry name" value="Transcription Factor, Ets-1"/>
    <property type="match status" value="1"/>
</dbReference>
<evidence type="ECO:0000259" key="4">
    <source>
        <dbReference type="PROSITE" id="PS50105"/>
    </source>
</evidence>
<comment type="caution">
    <text evidence="5">The sequence shown here is derived from an EMBL/GenBank/DDBJ whole genome shotgun (WGS) entry which is preliminary data.</text>
</comment>
<feature type="domain" description="SAM" evidence="4">
    <location>
        <begin position="478"/>
        <end position="536"/>
    </location>
</feature>
<dbReference type="Pfam" id="PF24681">
    <property type="entry name" value="Kelch_KLHDC2_KLHL20_DRC7"/>
    <property type="match status" value="1"/>
</dbReference>
<sequence>MWRIESISNEPYPRCAHQADSIDEFLYVFGGWNDDNLMLNDIHRFNVETWEWEQITIDNNYITPRNGHSVTTVNKQLLVFGGGSFSGFLNDVLMFDPILLQWKTIEATGSIPSGRSKHSATLMGDRIYVFGGGDGIRLYNDTYYLDLATMNWVHVNIDNGRLIPSARWGHSMVPLSDCTILLFGGHSGTKRLNDLYIFNTETNEWSQPKLSVDSEETPQPRAGHSASMIGHHMVIFGGGDGHIINDFYGLDTREWRWWKIKSNTPEARCAHSSNIINNKLVIYGGGNGLQCLKKLLIFEKLDHLEELYQQYIKQYKPLKSTSLSISPTATTNSTPNKSSKTTTETPIKGIKSSSLPLLISNTILSSTSSSSQQTPLSTSPSRSTTTITTTTTTVHTEEKNKENNSTNNNTSLSPTIIDQLQNDLNSIKDSLSKLSTSIDNNSTNNNNNSNSKTNNIYIENNNNNNSIDKFKESCLTQYEKRDITFFLGNIGMSKYVTKFIEEEISTCVLYMLTEDHLKAIGVLSLGDRLSILKGIKESTLYLLKGLPPISIEFDPSQSPRIIDDDE</sequence>
<keyword evidence="1" id="KW-0880">Kelch repeat</keyword>
<dbReference type="Gene3D" id="2.120.10.80">
    <property type="entry name" value="Kelch-type beta propeller"/>
    <property type="match status" value="2"/>
</dbReference>
<organism evidence="5 6">
    <name type="scientific">Polysphondylium violaceum</name>
    <dbReference type="NCBI Taxonomy" id="133409"/>
    <lineage>
        <taxon>Eukaryota</taxon>
        <taxon>Amoebozoa</taxon>
        <taxon>Evosea</taxon>
        <taxon>Eumycetozoa</taxon>
        <taxon>Dictyostelia</taxon>
        <taxon>Dictyosteliales</taxon>
        <taxon>Dictyosteliaceae</taxon>
        <taxon>Polysphondylium</taxon>
    </lineage>
</organism>
<dbReference type="SUPFAM" id="SSF117281">
    <property type="entry name" value="Kelch motif"/>
    <property type="match status" value="1"/>
</dbReference>
<dbReference type="Pfam" id="PF07647">
    <property type="entry name" value="SAM_2"/>
    <property type="match status" value="1"/>
</dbReference>
<feature type="compositionally biased region" description="Low complexity" evidence="3">
    <location>
        <begin position="326"/>
        <end position="345"/>
    </location>
</feature>
<dbReference type="InterPro" id="IPR006652">
    <property type="entry name" value="Kelch_1"/>
</dbReference>
<dbReference type="InterPro" id="IPR052124">
    <property type="entry name" value="Rab9_kelch_effector"/>
</dbReference>
<accession>A0A8J4UPJ3</accession>
<reference evidence="5" key="1">
    <citation type="submission" date="2020-01" db="EMBL/GenBank/DDBJ databases">
        <title>Development of genomics and gene disruption for Polysphondylium violaceum indicates a role for the polyketide synthase stlB in stalk morphogenesis.</title>
        <authorList>
            <person name="Narita B."/>
            <person name="Kawabe Y."/>
            <person name="Kin K."/>
            <person name="Saito T."/>
            <person name="Gibbs R."/>
            <person name="Kuspa A."/>
            <person name="Muzny D."/>
            <person name="Queller D."/>
            <person name="Richards S."/>
            <person name="Strassman J."/>
            <person name="Sucgang R."/>
            <person name="Worley K."/>
            <person name="Schaap P."/>
        </authorList>
    </citation>
    <scope>NUCLEOTIDE SEQUENCE</scope>
    <source>
        <strain evidence="5">QSvi11</strain>
    </source>
</reference>
<gene>
    <name evidence="5" type="ORF">CYY_009352</name>
</gene>